<evidence type="ECO:0000313" key="2">
    <source>
        <dbReference type="Proteomes" id="UP001626549"/>
    </source>
</evidence>
<dbReference type="InterPro" id="IPR027417">
    <property type="entry name" value="P-loop_NTPase"/>
</dbReference>
<sequence length="274" mass="31494">MSKDQVRPILLHAHLFKNAGTTLDWSLERSFSAGFCDHRDDANMRGNPEYLAKFLRDNSGLRALSSHWLPFPLPSLSGAVLRPLVLLRHPIERILSVYEFERRQAVDHPGTQRARDGDLQSYVRWRLEERTGPVIRNYQTRMLSGTYPGEGDQQQFERAKQLLDSLPAVGIVERYSESVVLFEQALKEEFPEIDLAFRRQNVRDAGDRRTPEERREAVEQNLGELLDSVREANSLDLTLYELACERFDADWQGLNNAEALLDKLDSRCQRLGAS</sequence>
<dbReference type="PANTHER" id="PTHR32301">
    <property type="entry name" value="COUNTIN RECEPTOR CNR3-RELATED"/>
    <property type="match status" value="1"/>
</dbReference>
<reference evidence="1 2" key="1">
    <citation type="submission" date="2023-10" db="EMBL/GenBank/DDBJ databases">
        <title>Two novel species belonging to the OM43/NOR5 clade.</title>
        <authorList>
            <person name="Park M."/>
        </authorList>
    </citation>
    <scope>NUCLEOTIDE SEQUENCE [LARGE SCALE GENOMIC DNA]</scope>
    <source>
        <strain evidence="1 2">IMCC45268</strain>
    </source>
</reference>
<proteinExistence type="predicted"/>
<dbReference type="EMBL" id="CP136865">
    <property type="protein sequence ID" value="WOJ96513.1"/>
    <property type="molecule type" value="Genomic_DNA"/>
</dbReference>
<gene>
    <name evidence="1" type="ORF">R0137_14865</name>
</gene>
<name>A0ABZ0IBN0_9GAMM</name>
<dbReference type="InterPro" id="IPR053259">
    <property type="entry name" value="Golvesin-related_Golgi"/>
</dbReference>
<organism evidence="1 2">
    <name type="scientific">Congregibacter brevis</name>
    <dbReference type="NCBI Taxonomy" id="3081201"/>
    <lineage>
        <taxon>Bacteria</taxon>
        <taxon>Pseudomonadati</taxon>
        <taxon>Pseudomonadota</taxon>
        <taxon>Gammaproteobacteria</taxon>
        <taxon>Cellvibrionales</taxon>
        <taxon>Halieaceae</taxon>
        <taxon>Congregibacter</taxon>
    </lineage>
</organism>
<protein>
    <recommendedName>
        <fullName evidence="3">Sulfotransferase family protein</fullName>
    </recommendedName>
</protein>
<accession>A0ABZ0IBN0</accession>
<evidence type="ECO:0000313" key="1">
    <source>
        <dbReference type="EMBL" id="WOJ96513.1"/>
    </source>
</evidence>
<dbReference type="RefSeq" id="WP_407327190.1">
    <property type="nucleotide sequence ID" value="NZ_CP136865.1"/>
</dbReference>
<dbReference type="Proteomes" id="UP001626549">
    <property type="component" value="Chromosome"/>
</dbReference>
<dbReference type="Gene3D" id="3.40.50.300">
    <property type="entry name" value="P-loop containing nucleotide triphosphate hydrolases"/>
    <property type="match status" value="1"/>
</dbReference>
<keyword evidence="2" id="KW-1185">Reference proteome</keyword>
<evidence type="ECO:0008006" key="3">
    <source>
        <dbReference type="Google" id="ProtNLM"/>
    </source>
</evidence>
<dbReference type="PANTHER" id="PTHR32301:SF13">
    <property type="entry name" value="SULFOTRANSFERASE DOMAIN-CONTAINING PROTEIN"/>
    <property type="match status" value="1"/>
</dbReference>